<feature type="region of interest" description="Disordered" evidence="1">
    <location>
        <begin position="1"/>
        <end position="105"/>
    </location>
</feature>
<evidence type="ECO:0000313" key="3">
    <source>
        <dbReference type="Proteomes" id="UP001322138"/>
    </source>
</evidence>
<gene>
    <name evidence="2" type="ORF">QC761_117075</name>
</gene>
<sequence length="234" mass="26076">MLDGKMDPNDVYPAKPLEPTEPPLAAPPQQQYNEPMPDATGRTTQSQDVDMRDTPPKSPEGHDYPDSAATMGRLEQPIPLAPRAPKPPQQSPREPPPPWQPVHVSQYGHTNRQRMPEGYTAQTTVATGQQALVVPQYHPPSNCPAASAGQAPPVQPYRPPLVYSPSVVLSFDPGYQHSLKPKIYRHVHRGIIHELECIPMVYKSAGEETRVIWEVIQDGHHLNYSDEPNFLLFP</sequence>
<evidence type="ECO:0000256" key="1">
    <source>
        <dbReference type="SAM" id="MobiDB-lite"/>
    </source>
</evidence>
<accession>A0ABR0G0K7</accession>
<dbReference type="GeneID" id="87894464"/>
<dbReference type="EMBL" id="JAFFGZ010000001">
    <property type="protein sequence ID" value="KAK4649226.1"/>
    <property type="molecule type" value="Genomic_DNA"/>
</dbReference>
<proteinExistence type="predicted"/>
<dbReference type="Proteomes" id="UP001322138">
    <property type="component" value="Unassembled WGS sequence"/>
</dbReference>
<reference evidence="2 3" key="1">
    <citation type="journal article" date="2023" name="bioRxiv">
        <title>High-quality genome assemblies of four members of thePodospora anserinaspecies complex.</title>
        <authorList>
            <person name="Ament-Velasquez S.L."/>
            <person name="Vogan A.A."/>
            <person name="Wallerman O."/>
            <person name="Hartmann F."/>
            <person name="Gautier V."/>
            <person name="Silar P."/>
            <person name="Giraud T."/>
            <person name="Johannesson H."/>
        </authorList>
    </citation>
    <scope>NUCLEOTIDE SEQUENCE [LARGE SCALE GENOMIC DNA]</scope>
    <source>
        <strain evidence="2 3">CBS 112042</strain>
    </source>
</reference>
<comment type="caution">
    <text evidence="2">The sequence shown here is derived from an EMBL/GenBank/DDBJ whole genome shotgun (WGS) entry which is preliminary data.</text>
</comment>
<keyword evidence="3" id="KW-1185">Reference proteome</keyword>
<feature type="compositionally biased region" description="Pro residues" evidence="1">
    <location>
        <begin position="79"/>
        <end position="100"/>
    </location>
</feature>
<organism evidence="2 3">
    <name type="scientific">Podospora bellae-mahoneyi</name>
    <dbReference type="NCBI Taxonomy" id="2093777"/>
    <lineage>
        <taxon>Eukaryota</taxon>
        <taxon>Fungi</taxon>
        <taxon>Dikarya</taxon>
        <taxon>Ascomycota</taxon>
        <taxon>Pezizomycotina</taxon>
        <taxon>Sordariomycetes</taxon>
        <taxon>Sordariomycetidae</taxon>
        <taxon>Sordariales</taxon>
        <taxon>Podosporaceae</taxon>
        <taxon>Podospora</taxon>
    </lineage>
</organism>
<feature type="compositionally biased region" description="Basic and acidic residues" evidence="1">
    <location>
        <begin position="49"/>
        <end position="65"/>
    </location>
</feature>
<protein>
    <submittedName>
        <fullName evidence="2">Uncharacterized protein</fullName>
    </submittedName>
</protein>
<evidence type="ECO:0000313" key="2">
    <source>
        <dbReference type="EMBL" id="KAK4649226.1"/>
    </source>
</evidence>
<dbReference type="RefSeq" id="XP_062738201.1">
    <property type="nucleotide sequence ID" value="XM_062874982.1"/>
</dbReference>
<name>A0ABR0G0K7_9PEZI</name>